<accession>A0A3T1D7W9</accession>
<reference evidence="1 2" key="1">
    <citation type="submission" date="2019-01" db="EMBL/GenBank/DDBJ databases">
        <title>Complete genome sequence of Cohnella hallensis HS21 isolated from Korean fir (Abies koreana) rhizospheric soil.</title>
        <authorList>
            <person name="Jiang L."/>
            <person name="Kang S.W."/>
            <person name="Kim S."/>
            <person name="Jung J."/>
            <person name="Kim C.Y."/>
            <person name="Kim D.H."/>
            <person name="Kim S.W."/>
            <person name="Lee J."/>
        </authorList>
    </citation>
    <scope>NUCLEOTIDE SEQUENCE [LARGE SCALE GENOMIC DNA]</scope>
    <source>
        <strain evidence="1 2">HS21</strain>
    </source>
</reference>
<proteinExistence type="predicted"/>
<dbReference type="KEGG" id="cohn:KCTCHS21_35800"/>
<dbReference type="Proteomes" id="UP000289856">
    <property type="component" value="Chromosome"/>
</dbReference>
<sequence length="44" mass="4324">MDGLNGGKPGFGVLQAAVNGLNAWKAGFGVLQAAVNGLIGGKRV</sequence>
<evidence type="ECO:0000313" key="2">
    <source>
        <dbReference type="Proteomes" id="UP000289856"/>
    </source>
</evidence>
<dbReference type="AlphaFoldDB" id="A0A3T1D7W9"/>
<evidence type="ECO:0000313" key="1">
    <source>
        <dbReference type="EMBL" id="BBI34181.1"/>
    </source>
</evidence>
<gene>
    <name evidence="1" type="ORF">KCTCHS21_35800</name>
</gene>
<protein>
    <submittedName>
        <fullName evidence="1">Uncharacterized protein</fullName>
    </submittedName>
</protein>
<name>A0A3T1D7W9_9BACL</name>
<dbReference type="EMBL" id="AP019400">
    <property type="protein sequence ID" value="BBI34181.1"/>
    <property type="molecule type" value="Genomic_DNA"/>
</dbReference>
<keyword evidence="2" id="KW-1185">Reference proteome</keyword>
<dbReference type="RefSeq" id="WP_269472716.1">
    <property type="nucleotide sequence ID" value="NZ_AP019400.1"/>
</dbReference>
<organism evidence="1 2">
    <name type="scientific">Cohnella abietis</name>
    <dbReference type="NCBI Taxonomy" id="2507935"/>
    <lineage>
        <taxon>Bacteria</taxon>
        <taxon>Bacillati</taxon>
        <taxon>Bacillota</taxon>
        <taxon>Bacilli</taxon>
        <taxon>Bacillales</taxon>
        <taxon>Paenibacillaceae</taxon>
        <taxon>Cohnella</taxon>
    </lineage>
</organism>